<protein>
    <submittedName>
        <fullName evidence="2">CD320 antigen</fullName>
    </submittedName>
</protein>
<dbReference type="Proteomes" id="UP001219518">
    <property type="component" value="Unassembled WGS sequence"/>
</dbReference>
<sequence length="89" mass="10124">MLKKKFSVAKLLGYWQLSGHNDIVMSRDRKLQNKRRVLPRSDCYGKTLTLVSITTLSTSTLSAFLFRLDPRDMLVMGTPDSGDESRLCN</sequence>
<organism evidence="2 3">
    <name type="scientific">Frankliniella fusca</name>
    <dbReference type="NCBI Taxonomy" id="407009"/>
    <lineage>
        <taxon>Eukaryota</taxon>
        <taxon>Metazoa</taxon>
        <taxon>Ecdysozoa</taxon>
        <taxon>Arthropoda</taxon>
        <taxon>Hexapoda</taxon>
        <taxon>Insecta</taxon>
        <taxon>Pterygota</taxon>
        <taxon>Neoptera</taxon>
        <taxon>Paraneoptera</taxon>
        <taxon>Thysanoptera</taxon>
        <taxon>Terebrantia</taxon>
        <taxon>Thripoidea</taxon>
        <taxon>Thripidae</taxon>
        <taxon>Frankliniella</taxon>
    </lineage>
</organism>
<evidence type="ECO:0000313" key="3">
    <source>
        <dbReference type="Proteomes" id="UP001219518"/>
    </source>
</evidence>
<keyword evidence="3" id="KW-1185">Reference proteome</keyword>
<reference evidence="2" key="2">
    <citation type="journal article" date="2023" name="BMC Genomics">
        <title>Pest status, molecular evolution, and epigenetic factors derived from the genome assembly of Frankliniella fusca, a thysanopteran phytovirus vector.</title>
        <authorList>
            <person name="Catto M.A."/>
            <person name="Labadie P.E."/>
            <person name="Jacobson A.L."/>
            <person name="Kennedy G.G."/>
            <person name="Srinivasan R."/>
            <person name="Hunt B.G."/>
        </authorList>
    </citation>
    <scope>NUCLEOTIDE SEQUENCE</scope>
    <source>
        <strain evidence="2">PL_HMW_Pooled</strain>
    </source>
</reference>
<keyword evidence="1" id="KW-1133">Transmembrane helix</keyword>
<dbReference type="EMBL" id="JAHWGI010000960">
    <property type="protein sequence ID" value="KAK3918838.1"/>
    <property type="molecule type" value="Genomic_DNA"/>
</dbReference>
<evidence type="ECO:0000313" key="2">
    <source>
        <dbReference type="EMBL" id="KAK3918838.1"/>
    </source>
</evidence>
<comment type="caution">
    <text evidence="2">The sequence shown here is derived from an EMBL/GenBank/DDBJ whole genome shotgun (WGS) entry which is preliminary data.</text>
</comment>
<gene>
    <name evidence="2" type="ORF">KUF71_008086</name>
</gene>
<name>A0AAE1HCL9_9NEOP</name>
<evidence type="ECO:0000256" key="1">
    <source>
        <dbReference type="SAM" id="Phobius"/>
    </source>
</evidence>
<keyword evidence="1" id="KW-0812">Transmembrane</keyword>
<keyword evidence="1" id="KW-0472">Membrane</keyword>
<accession>A0AAE1HCL9</accession>
<proteinExistence type="predicted"/>
<dbReference type="AlphaFoldDB" id="A0AAE1HCL9"/>
<feature type="transmembrane region" description="Helical" evidence="1">
    <location>
        <begin position="43"/>
        <end position="66"/>
    </location>
</feature>
<reference evidence="2" key="1">
    <citation type="submission" date="2021-07" db="EMBL/GenBank/DDBJ databases">
        <authorList>
            <person name="Catto M.A."/>
            <person name="Jacobson A."/>
            <person name="Kennedy G."/>
            <person name="Labadie P."/>
            <person name="Hunt B.G."/>
            <person name="Srinivasan R."/>
        </authorList>
    </citation>
    <scope>NUCLEOTIDE SEQUENCE</scope>
    <source>
        <strain evidence="2">PL_HMW_Pooled</strain>
        <tissue evidence="2">Head</tissue>
    </source>
</reference>